<protein>
    <submittedName>
        <fullName evidence="2">Host specificity protein</fullName>
    </submittedName>
</protein>
<evidence type="ECO:0000313" key="2">
    <source>
        <dbReference type="EMBL" id="EJX07292.1"/>
    </source>
</evidence>
<accession>J9GI99</accession>
<dbReference type="Gene3D" id="1.20.5.320">
    <property type="entry name" value="6-Phosphogluconate Dehydrogenase, domain 3"/>
    <property type="match status" value="1"/>
</dbReference>
<feature type="non-terminal residue" evidence="2">
    <location>
        <position position="664"/>
    </location>
</feature>
<sequence length="664" mass="73308">MRYNQVKVFVGIDWQCPGAGIIESVTPDVGESGAVLSTGTAVLKLEEGQFGAIDVDDITMGIYHFGNSQDATADKDDSKGNFAFAGFATAYWRITSVDAAHKTFRYALRPGYSVHPQSQMTFACYGNFTKPERQTSTYRTRTYTRRLWKQNNWVIEKDNIAAQDGDLSNLSVHGLQLQGYSTYLDSIYFTGTIQQLKKPDGTTIQLVNERGKWVKDTKYDFYDRVSHNGSLWLCVNEKGTNTEPNPANPDWLQQVDKGSDGSDIFTYGEWREGLHVKKNGIVTMDGKAFIAKVDTDNPPMWVYTDDEGSRYTLADGGYVLTSEYNTEEYMMLVESGMDGPQGVPGKDGEDGKIFYTWIRYADDAQGNGISNDPTGKDYIGFAYNKEIQQESNNPSDYTWSRYKGEQGLPGLDGLQGEKGEQGIPGTPGKDGRTTYFHVKYSPNANGVPMQETPAAYIGTYVDFTEEDSSDPEMYDWAKFEGIDGKDGANGLPGKNGVDGKTSYLHIAYATSADGSQGFDVSESAGKSYIGQYVDFTEADSADYRKYKWSLIKGTDGIPGKPGADGKTFYTWVAYSDNADGNPMYQVPHDGTKYIGIAVNKETREESTNPADYTWSLFKGADGESITNFGPWKSGVTVPKMAVVSMGGNSFLSKKATTNPPMWIF</sequence>
<gene>
    <name evidence="2" type="ORF">EVA_04598</name>
</gene>
<name>J9GI99_9ZZZZ</name>
<organism evidence="2">
    <name type="scientific">gut metagenome</name>
    <dbReference type="NCBI Taxonomy" id="749906"/>
    <lineage>
        <taxon>unclassified sequences</taxon>
        <taxon>metagenomes</taxon>
        <taxon>organismal metagenomes</taxon>
    </lineage>
</organism>
<feature type="region of interest" description="Disordered" evidence="1">
    <location>
        <begin position="411"/>
        <end position="432"/>
    </location>
</feature>
<reference evidence="2" key="1">
    <citation type="journal article" date="2012" name="PLoS ONE">
        <title>Gene sets for utilization of primary and secondary nutrition supplies in the distal gut of endangered iberian lynx.</title>
        <authorList>
            <person name="Alcaide M."/>
            <person name="Messina E."/>
            <person name="Richter M."/>
            <person name="Bargiela R."/>
            <person name="Peplies J."/>
            <person name="Huws S.A."/>
            <person name="Newbold C.J."/>
            <person name="Golyshin P.N."/>
            <person name="Simon M.A."/>
            <person name="Lopez G."/>
            <person name="Yakimov M.M."/>
            <person name="Ferrer M."/>
        </authorList>
    </citation>
    <scope>NUCLEOTIDE SEQUENCE</scope>
</reference>
<comment type="caution">
    <text evidence="2">The sequence shown here is derived from an EMBL/GenBank/DDBJ whole genome shotgun (WGS) entry which is preliminary data.</text>
</comment>
<dbReference type="PANTHER" id="PTHR24637">
    <property type="entry name" value="COLLAGEN"/>
    <property type="match status" value="1"/>
</dbReference>
<proteinExistence type="predicted"/>
<dbReference type="AlphaFoldDB" id="J9GI99"/>
<evidence type="ECO:0000256" key="1">
    <source>
        <dbReference type="SAM" id="MobiDB-lite"/>
    </source>
</evidence>
<dbReference type="EMBL" id="AMCI01000916">
    <property type="protein sequence ID" value="EJX07292.1"/>
    <property type="molecule type" value="Genomic_DNA"/>
</dbReference>
<dbReference type="Gene3D" id="2.10.10.90">
    <property type="match status" value="1"/>
</dbReference>